<feature type="compositionally biased region" description="Pro residues" evidence="1">
    <location>
        <begin position="78"/>
        <end position="89"/>
    </location>
</feature>
<reference evidence="2" key="1">
    <citation type="journal article" date="2019" name="Sci. Rep.">
        <title>Draft genome of Tanacetum cinerariifolium, the natural source of mosquito coil.</title>
        <authorList>
            <person name="Yamashiro T."/>
            <person name="Shiraishi A."/>
            <person name="Satake H."/>
            <person name="Nakayama K."/>
        </authorList>
    </citation>
    <scope>NUCLEOTIDE SEQUENCE</scope>
</reference>
<evidence type="ECO:0000313" key="2">
    <source>
        <dbReference type="EMBL" id="GEX47888.1"/>
    </source>
</evidence>
<organism evidence="2">
    <name type="scientific">Tanacetum cinerariifolium</name>
    <name type="common">Dalmatian daisy</name>
    <name type="synonym">Chrysanthemum cinerariifolium</name>
    <dbReference type="NCBI Taxonomy" id="118510"/>
    <lineage>
        <taxon>Eukaryota</taxon>
        <taxon>Viridiplantae</taxon>
        <taxon>Streptophyta</taxon>
        <taxon>Embryophyta</taxon>
        <taxon>Tracheophyta</taxon>
        <taxon>Spermatophyta</taxon>
        <taxon>Magnoliopsida</taxon>
        <taxon>eudicotyledons</taxon>
        <taxon>Gunneridae</taxon>
        <taxon>Pentapetalae</taxon>
        <taxon>asterids</taxon>
        <taxon>campanulids</taxon>
        <taxon>Asterales</taxon>
        <taxon>Asteraceae</taxon>
        <taxon>Asteroideae</taxon>
        <taxon>Anthemideae</taxon>
        <taxon>Anthemidinae</taxon>
        <taxon>Tanacetum</taxon>
    </lineage>
</organism>
<evidence type="ECO:0000256" key="1">
    <source>
        <dbReference type="SAM" id="MobiDB-lite"/>
    </source>
</evidence>
<name>A0A699H5E6_TANCI</name>
<protein>
    <submittedName>
        <fullName evidence="2">Uncharacterized protein</fullName>
    </submittedName>
</protein>
<feature type="region of interest" description="Disordered" evidence="1">
    <location>
        <begin position="39"/>
        <end position="98"/>
    </location>
</feature>
<feature type="compositionally biased region" description="Pro residues" evidence="1">
    <location>
        <begin position="50"/>
        <end position="67"/>
    </location>
</feature>
<feature type="compositionally biased region" description="Polar residues" evidence="1">
    <location>
        <begin position="39"/>
        <end position="49"/>
    </location>
</feature>
<sequence>MPKSSNNKKENKPLRRTVKISIQACCLVNLSNSPTFQRFSHPSDYQTAPPSTPLNFPPTTPLAPPDFSPSELFTTPKTTPPPLTTPPLAPTQQSKQSSPLTINLEHVELIFSTPPTSPHPFFDSLEDLPPRTANPPPPQPTFDFIEPVPNVHLAGPSIILGALASLLDSYPVAHPLIELNNNPYGETSTSGM</sequence>
<dbReference type="EMBL" id="BKCJ010110707">
    <property type="protein sequence ID" value="GEX47888.1"/>
    <property type="molecule type" value="Genomic_DNA"/>
</dbReference>
<comment type="caution">
    <text evidence="2">The sequence shown here is derived from an EMBL/GenBank/DDBJ whole genome shotgun (WGS) entry which is preliminary data.</text>
</comment>
<feature type="non-terminal residue" evidence="2">
    <location>
        <position position="192"/>
    </location>
</feature>
<proteinExistence type="predicted"/>
<accession>A0A699H5E6</accession>
<gene>
    <name evidence="2" type="ORF">Tci_319863</name>
</gene>
<dbReference type="AlphaFoldDB" id="A0A699H5E6"/>